<dbReference type="GO" id="GO:0022857">
    <property type="term" value="F:transmembrane transporter activity"/>
    <property type="evidence" value="ECO:0007669"/>
    <property type="project" value="InterPro"/>
</dbReference>
<evidence type="ECO:0000256" key="9">
    <source>
        <dbReference type="SAM" id="Phobius"/>
    </source>
</evidence>
<feature type="non-terminal residue" evidence="11">
    <location>
        <position position="166"/>
    </location>
</feature>
<reference evidence="11" key="1">
    <citation type="submission" date="2020-01" db="EMBL/GenBank/DDBJ databases">
        <title>Insect and environment-associated Actinomycetes.</title>
        <authorList>
            <person name="Currrie C."/>
            <person name="Chevrette M."/>
            <person name="Carlson C."/>
            <person name="Stubbendieck R."/>
            <person name="Wendt-Pienkowski E."/>
        </authorList>
    </citation>
    <scope>NUCLEOTIDE SEQUENCE</scope>
    <source>
        <strain evidence="11">SID7499</strain>
    </source>
</reference>
<dbReference type="SUPFAM" id="SSF103473">
    <property type="entry name" value="MFS general substrate transporter"/>
    <property type="match status" value="1"/>
</dbReference>
<feature type="transmembrane region" description="Helical" evidence="9">
    <location>
        <begin position="12"/>
        <end position="32"/>
    </location>
</feature>
<accession>A0A6G3WS45</accession>
<evidence type="ECO:0000256" key="1">
    <source>
        <dbReference type="ARBA" id="ARBA00004651"/>
    </source>
</evidence>
<evidence type="ECO:0000256" key="7">
    <source>
        <dbReference type="ARBA" id="ARBA00023251"/>
    </source>
</evidence>
<keyword evidence="4 9" id="KW-0812">Transmembrane</keyword>
<feature type="region of interest" description="Disordered" evidence="8">
    <location>
        <begin position="136"/>
        <end position="166"/>
    </location>
</feature>
<name>A0A6G3WS45_9ACTN</name>
<dbReference type="GO" id="GO:0005886">
    <property type="term" value="C:plasma membrane"/>
    <property type="evidence" value="ECO:0007669"/>
    <property type="project" value="UniProtKB-SubCell"/>
</dbReference>
<comment type="subcellular location">
    <subcellularLocation>
        <location evidence="1">Cell membrane</location>
        <topology evidence="1">Multi-pass membrane protein</topology>
    </subcellularLocation>
</comment>
<dbReference type="PROSITE" id="PS50850">
    <property type="entry name" value="MFS"/>
    <property type="match status" value="1"/>
</dbReference>
<evidence type="ECO:0000256" key="5">
    <source>
        <dbReference type="ARBA" id="ARBA00022989"/>
    </source>
</evidence>
<feature type="transmembrane region" description="Helical" evidence="9">
    <location>
        <begin position="44"/>
        <end position="65"/>
    </location>
</feature>
<evidence type="ECO:0000256" key="2">
    <source>
        <dbReference type="ARBA" id="ARBA00022448"/>
    </source>
</evidence>
<feature type="domain" description="Major facilitator superfamily (MFS) profile" evidence="10">
    <location>
        <begin position="1"/>
        <end position="139"/>
    </location>
</feature>
<protein>
    <submittedName>
        <fullName evidence="11">Multidrug efflux MFS transporter</fullName>
    </submittedName>
</protein>
<dbReference type="InterPro" id="IPR011701">
    <property type="entry name" value="MFS"/>
</dbReference>
<evidence type="ECO:0000313" key="11">
    <source>
        <dbReference type="EMBL" id="NEE08349.1"/>
    </source>
</evidence>
<feature type="transmembrane region" description="Helical" evidence="9">
    <location>
        <begin position="116"/>
        <end position="134"/>
    </location>
</feature>
<keyword evidence="6 9" id="KW-0472">Membrane</keyword>
<proteinExistence type="predicted"/>
<feature type="non-terminal residue" evidence="11">
    <location>
        <position position="1"/>
    </location>
</feature>
<keyword evidence="7" id="KW-0046">Antibiotic resistance</keyword>
<dbReference type="AlphaFoldDB" id="A0A6G3WS45"/>
<comment type="caution">
    <text evidence="11">The sequence shown here is derived from an EMBL/GenBank/DDBJ whole genome shotgun (WGS) entry which is preliminary data.</text>
</comment>
<sequence length="166" mass="16641">QVVDRLLPRLGPRLLTVPALLVAAAVFATLAVPGVAENAWSVRGLMFLIGLVLGTAVLTVQISGFESIAPPDMGQAMGLFQIVRTLGGAVGIAACAAVIGGGHVTEAADPGPYRTAVWVTAGLVAAGALIALRLPREAPQPPPFDDEEDGPPGPGADLAAVEAPAA</sequence>
<keyword evidence="3" id="KW-1003">Cell membrane</keyword>
<organism evidence="11">
    <name type="scientific">Streptomyces sp. SID7499</name>
    <dbReference type="NCBI Taxonomy" id="2706086"/>
    <lineage>
        <taxon>Bacteria</taxon>
        <taxon>Bacillati</taxon>
        <taxon>Actinomycetota</taxon>
        <taxon>Actinomycetes</taxon>
        <taxon>Kitasatosporales</taxon>
        <taxon>Streptomycetaceae</taxon>
        <taxon>Streptomyces</taxon>
    </lineage>
</organism>
<dbReference type="InterPro" id="IPR020846">
    <property type="entry name" value="MFS_dom"/>
</dbReference>
<dbReference type="InterPro" id="IPR036259">
    <property type="entry name" value="MFS_trans_sf"/>
</dbReference>
<evidence type="ECO:0000259" key="10">
    <source>
        <dbReference type="PROSITE" id="PS50850"/>
    </source>
</evidence>
<keyword evidence="2" id="KW-0813">Transport</keyword>
<dbReference type="Gene3D" id="1.20.1250.20">
    <property type="entry name" value="MFS general substrate transporter like domains"/>
    <property type="match status" value="1"/>
</dbReference>
<keyword evidence="5 9" id="KW-1133">Transmembrane helix</keyword>
<evidence type="ECO:0000256" key="4">
    <source>
        <dbReference type="ARBA" id="ARBA00022692"/>
    </source>
</evidence>
<dbReference type="EMBL" id="JAAGMN010001755">
    <property type="protein sequence ID" value="NEE08349.1"/>
    <property type="molecule type" value="Genomic_DNA"/>
</dbReference>
<gene>
    <name evidence="11" type="ORF">G3M58_18060</name>
</gene>
<feature type="transmembrane region" description="Helical" evidence="9">
    <location>
        <begin position="86"/>
        <end position="104"/>
    </location>
</feature>
<evidence type="ECO:0000256" key="6">
    <source>
        <dbReference type="ARBA" id="ARBA00023136"/>
    </source>
</evidence>
<dbReference type="GO" id="GO:0046677">
    <property type="term" value="P:response to antibiotic"/>
    <property type="evidence" value="ECO:0007669"/>
    <property type="project" value="UniProtKB-KW"/>
</dbReference>
<dbReference type="Pfam" id="PF07690">
    <property type="entry name" value="MFS_1"/>
    <property type="match status" value="1"/>
</dbReference>
<dbReference type="PANTHER" id="PTHR42718">
    <property type="entry name" value="MAJOR FACILITATOR SUPERFAMILY MULTIDRUG TRANSPORTER MFSC"/>
    <property type="match status" value="1"/>
</dbReference>
<evidence type="ECO:0000256" key="8">
    <source>
        <dbReference type="SAM" id="MobiDB-lite"/>
    </source>
</evidence>
<evidence type="ECO:0000256" key="3">
    <source>
        <dbReference type="ARBA" id="ARBA00022475"/>
    </source>
</evidence>
<dbReference type="PANTHER" id="PTHR42718:SF46">
    <property type="entry name" value="BLR6921 PROTEIN"/>
    <property type="match status" value="1"/>
</dbReference>